<dbReference type="Proteomes" id="UP000215145">
    <property type="component" value="Unassembled WGS sequence"/>
</dbReference>
<organism evidence="2 3">
    <name type="scientific">Paenibacillus herberti</name>
    <dbReference type="NCBI Taxonomy" id="1619309"/>
    <lineage>
        <taxon>Bacteria</taxon>
        <taxon>Bacillati</taxon>
        <taxon>Bacillota</taxon>
        <taxon>Bacilli</taxon>
        <taxon>Bacillales</taxon>
        <taxon>Paenibacillaceae</taxon>
        <taxon>Paenibacillus</taxon>
    </lineage>
</organism>
<evidence type="ECO:0000313" key="2">
    <source>
        <dbReference type="EMBL" id="OXM16091.1"/>
    </source>
</evidence>
<dbReference type="EMBL" id="NMUQ01000001">
    <property type="protein sequence ID" value="OXM16091.1"/>
    <property type="molecule type" value="Genomic_DNA"/>
</dbReference>
<keyword evidence="1" id="KW-1133">Transmembrane helix</keyword>
<proteinExistence type="predicted"/>
<gene>
    <name evidence="2" type="ORF">CGZ75_05155</name>
</gene>
<dbReference type="OrthoDB" id="9838326at2"/>
<sequence>MKDETVKISGTSSQSIGIVLVLFILLVIITSVSYASQKDNNDDSIGILTRTFSIYNNTSNYTLYATSVSSNASPISMPPDILVPIGGLNQYTVNVPGFSTGTRRAPIVYDVRDEANVSVGSVRFTLRIRNGRLSGVSSTIVDVSTDAPVNLNASGQTLTITNPILF</sequence>
<evidence type="ECO:0000313" key="3">
    <source>
        <dbReference type="Proteomes" id="UP000215145"/>
    </source>
</evidence>
<reference evidence="2 3" key="1">
    <citation type="submission" date="2017-07" db="EMBL/GenBank/DDBJ databases">
        <title>Paenibacillus herberti R33 genome sequencing and assembly.</title>
        <authorList>
            <person name="Su W."/>
        </authorList>
    </citation>
    <scope>NUCLEOTIDE SEQUENCE [LARGE SCALE GENOMIC DNA]</scope>
    <source>
        <strain evidence="2 3">R33</strain>
    </source>
</reference>
<protein>
    <submittedName>
        <fullName evidence="2">Uncharacterized protein</fullName>
    </submittedName>
</protein>
<feature type="transmembrane region" description="Helical" evidence="1">
    <location>
        <begin position="15"/>
        <end position="35"/>
    </location>
</feature>
<comment type="caution">
    <text evidence="2">The sequence shown here is derived from an EMBL/GenBank/DDBJ whole genome shotgun (WGS) entry which is preliminary data.</text>
</comment>
<dbReference type="AlphaFoldDB" id="A0A229P223"/>
<keyword evidence="1" id="KW-0812">Transmembrane</keyword>
<accession>A0A229P223</accession>
<evidence type="ECO:0000256" key="1">
    <source>
        <dbReference type="SAM" id="Phobius"/>
    </source>
</evidence>
<keyword evidence="1" id="KW-0472">Membrane</keyword>
<name>A0A229P223_9BACL</name>
<dbReference type="RefSeq" id="WP_089523176.1">
    <property type="nucleotide sequence ID" value="NZ_NMUQ01000001.1"/>
</dbReference>
<keyword evidence="3" id="KW-1185">Reference proteome</keyword>